<name>A0AAV9S6J8_9TELE</name>
<keyword evidence="1" id="KW-0812">Transmembrane</keyword>
<proteinExistence type="predicted"/>
<evidence type="ECO:0000313" key="3">
    <source>
        <dbReference type="Proteomes" id="UP001311232"/>
    </source>
</evidence>
<evidence type="ECO:0000256" key="1">
    <source>
        <dbReference type="SAM" id="Phobius"/>
    </source>
</evidence>
<keyword evidence="1" id="KW-0472">Membrane</keyword>
<keyword evidence="1" id="KW-1133">Transmembrane helix</keyword>
<keyword evidence="3" id="KW-1185">Reference proteome</keyword>
<evidence type="ECO:0000313" key="2">
    <source>
        <dbReference type="EMBL" id="KAK5616964.1"/>
    </source>
</evidence>
<dbReference type="Proteomes" id="UP001311232">
    <property type="component" value="Unassembled WGS sequence"/>
</dbReference>
<accession>A0AAV9S6J8</accession>
<reference evidence="2 3" key="1">
    <citation type="submission" date="2021-06" db="EMBL/GenBank/DDBJ databases">
        <authorList>
            <person name="Palmer J.M."/>
        </authorList>
    </citation>
    <scope>NUCLEOTIDE SEQUENCE [LARGE SCALE GENOMIC DNA]</scope>
    <source>
        <strain evidence="2 3">MEX-2019</strain>
        <tissue evidence="2">Muscle</tissue>
    </source>
</reference>
<dbReference type="EMBL" id="JAHHUM010000868">
    <property type="protein sequence ID" value="KAK5616964.1"/>
    <property type="molecule type" value="Genomic_DNA"/>
</dbReference>
<gene>
    <name evidence="2" type="ORF">CRENBAI_012371</name>
</gene>
<comment type="caution">
    <text evidence="2">The sequence shown here is derived from an EMBL/GenBank/DDBJ whole genome shotgun (WGS) entry which is preliminary data.</text>
</comment>
<protein>
    <submittedName>
        <fullName evidence="2">Uncharacterized protein</fullName>
    </submittedName>
</protein>
<feature type="transmembrane region" description="Helical" evidence="1">
    <location>
        <begin position="58"/>
        <end position="78"/>
    </location>
</feature>
<dbReference type="AlphaFoldDB" id="A0AAV9S6J8"/>
<sequence>MCLNCNEVFSCTFDGKHVDQGLNNVLQHTPFSSTYIKCTLSGIYREPIKTMRCIKHPCVCLCVLGLFGLLASVLPAMFTPACMFASTFAQALPLSGPCLLYLYPCMFAETETTLTVFVFDDQEVRISSW</sequence>
<organism evidence="2 3">
    <name type="scientific">Crenichthys baileyi</name>
    <name type="common">White River springfish</name>
    <dbReference type="NCBI Taxonomy" id="28760"/>
    <lineage>
        <taxon>Eukaryota</taxon>
        <taxon>Metazoa</taxon>
        <taxon>Chordata</taxon>
        <taxon>Craniata</taxon>
        <taxon>Vertebrata</taxon>
        <taxon>Euteleostomi</taxon>
        <taxon>Actinopterygii</taxon>
        <taxon>Neopterygii</taxon>
        <taxon>Teleostei</taxon>
        <taxon>Neoteleostei</taxon>
        <taxon>Acanthomorphata</taxon>
        <taxon>Ovalentaria</taxon>
        <taxon>Atherinomorphae</taxon>
        <taxon>Cyprinodontiformes</taxon>
        <taxon>Goodeidae</taxon>
        <taxon>Crenichthys</taxon>
    </lineage>
</organism>